<dbReference type="PANTHER" id="PTHR14226">
    <property type="entry name" value="NEUROPATHY TARGET ESTERASE/SWISS CHEESE D.MELANOGASTER"/>
    <property type="match status" value="1"/>
</dbReference>
<name>A0A6G4XCS4_9ACTN</name>
<accession>A0A6G4XCS4</accession>
<evidence type="ECO:0000313" key="6">
    <source>
        <dbReference type="EMBL" id="NGO74524.1"/>
    </source>
</evidence>
<feature type="short sequence motif" description="GXGXXG" evidence="4">
    <location>
        <begin position="10"/>
        <end position="15"/>
    </location>
</feature>
<comment type="caution">
    <text evidence="6">The sequence shown here is derived from an EMBL/GenBank/DDBJ whole genome shotgun (WGS) entry which is preliminary data.</text>
</comment>
<feature type="active site" description="Proton acceptor" evidence="4">
    <location>
        <position position="186"/>
    </location>
</feature>
<keyword evidence="1 4" id="KW-0378">Hydrolase</keyword>
<proteinExistence type="predicted"/>
<evidence type="ECO:0000259" key="5">
    <source>
        <dbReference type="PROSITE" id="PS51635"/>
    </source>
</evidence>
<keyword evidence="7" id="KW-1185">Reference proteome</keyword>
<reference evidence="6 7" key="1">
    <citation type="submission" date="2020-02" db="EMBL/GenBank/DDBJ databases">
        <title>Whole-genome analyses of novel actinobacteria.</title>
        <authorList>
            <person name="Sahin N."/>
            <person name="Tokatli A."/>
        </authorList>
    </citation>
    <scope>NUCLEOTIDE SEQUENCE [LARGE SCALE GENOMIC DNA]</scope>
    <source>
        <strain evidence="6 7">YC504</strain>
    </source>
</reference>
<dbReference type="InterPro" id="IPR002641">
    <property type="entry name" value="PNPLA_dom"/>
</dbReference>
<dbReference type="PROSITE" id="PS51635">
    <property type="entry name" value="PNPLA"/>
    <property type="match status" value="1"/>
</dbReference>
<dbReference type="PANTHER" id="PTHR14226:SF57">
    <property type="entry name" value="BLR7027 PROTEIN"/>
    <property type="match status" value="1"/>
</dbReference>
<evidence type="ECO:0000313" key="7">
    <source>
        <dbReference type="Proteomes" id="UP000481109"/>
    </source>
</evidence>
<sequence>MSDTALVLGGGGLTGIGWEIGILHGLARAGVDPTGADLVVGTSAGSVVGAQLTSGVLSLDELYERQLVDPKGEIPATMGPAMIARYAWGVVRSRDAKAYGIRMGKMASAIRTAPAEDRREVIAQRLLSHDWPADRRLVVTAVDTTTGELAPFDRDSGVGLVDAVSASCAVPGVWPPITIDGRRYIDGGVHSSANAALAAGYAKVLIVAPIAMGGGPLPTPRAQAAKLAAAGSKVVLITPTREARRTFGRNVLDPARRAPAARSGLAQAAAHVDEVRRLWQD</sequence>
<evidence type="ECO:0000256" key="4">
    <source>
        <dbReference type="PROSITE-ProRule" id="PRU01161"/>
    </source>
</evidence>
<keyword evidence="2 4" id="KW-0442">Lipid degradation</keyword>
<keyword evidence="3 4" id="KW-0443">Lipid metabolism</keyword>
<evidence type="ECO:0000256" key="3">
    <source>
        <dbReference type="ARBA" id="ARBA00023098"/>
    </source>
</evidence>
<feature type="short sequence motif" description="DGA/G" evidence="4">
    <location>
        <begin position="186"/>
        <end position="188"/>
    </location>
</feature>
<evidence type="ECO:0000256" key="1">
    <source>
        <dbReference type="ARBA" id="ARBA00022801"/>
    </source>
</evidence>
<gene>
    <name evidence="6" type="ORF">G6045_02325</name>
</gene>
<feature type="short sequence motif" description="GXSXG" evidence="4">
    <location>
        <begin position="41"/>
        <end position="45"/>
    </location>
</feature>
<organism evidence="6 7">
    <name type="scientific">Streptomyces mesophilus</name>
    <dbReference type="NCBI Taxonomy" id="1775132"/>
    <lineage>
        <taxon>Bacteria</taxon>
        <taxon>Bacillati</taxon>
        <taxon>Actinomycetota</taxon>
        <taxon>Actinomycetes</taxon>
        <taxon>Kitasatosporales</taxon>
        <taxon>Streptomycetaceae</taxon>
        <taxon>Streptomyces</taxon>
    </lineage>
</organism>
<dbReference type="Proteomes" id="UP000481109">
    <property type="component" value="Unassembled WGS sequence"/>
</dbReference>
<dbReference type="InterPro" id="IPR016035">
    <property type="entry name" value="Acyl_Trfase/lysoPLipase"/>
</dbReference>
<dbReference type="AlphaFoldDB" id="A0A6G4XCS4"/>
<dbReference type="GO" id="GO:0016042">
    <property type="term" value="P:lipid catabolic process"/>
    <property type="evidence" value="ECO:0007669"/>
    <property type="project" value="UniProtKB-UniRule"/>
</dbReference>
<dbReference type="GO" id="GO:0016787">
    <property type="term" value="F:hydrolase activity"/>
    <property type="evidence" value="ECO:0007669"/>
    <property type="project" value="UniProtKB-UniRule"/>
</dbReference>
<feature type="active site" description="Nucleophile" evidence="4">
    <location>
        <position position="43"/>
    </location>
</feature>
<dbReference type="SUPFAM" id="SSF52151">
    <property type="entry name" value="FabD/lysophospholipase-like"/>
    <property type="match status" value="1"/>
</dbReference>
<protein>
    <submittedName>
        <fullName evidence="6">Patatin-like phospholipase family protein</fullName>
    </submittedName>
</protein>
<dbReference type="Gene3D" id="3.40.1090.10">
    <property type="entry name" value="Cytosolic phospholipase A2 catalytic domain"/>
    <property type="match status" value="2"/>
</dbReference>
<dbReference type="Pfam" id="PF01734">
    <property type="entry name" value="Patatin"/>
    <property type="match status" value="1"/>
</dbReference>
<dbReference type="InterPro" id="IPR050301">
    <property type="entry name" value="NTE"/>
</dbReference>
<feature type="domain" description="PNPLA" evidence="5">
    <location>
        <begin position="6"/>
        <end position="200"/>
    </location>
</feature>
<dbReference type="RefSeq" id="WP_165330048.1">
    <property type="nucleotide sequence ID" value="NZ_JAAKZW010000004.1"/>
</dbReference>
<evidence type="ECO:0000256" key="2">
    <source>
        <dbReference type="ARBA" id="ARBA00022963"/>
    </source>
</evidence>
<dbReference type="EMBL" id="JAAKZW010000004">
    <property type="protein sequence ID" value="NGO74524.1"/>
    <property type="molecule type" value="Genomic_DNA"/>
</dbReference>